<evidence type="ECO:0000313" key="7">
    <source>
        <dbReference type="EMBL" id="SDI00400.1"/>
    </source>
</evidence>
<keyword evidence="2 4" id="KW-0274">FAD</keyword>
<dbReference type="PANTHER" id="PTHR36117">
    <property type="entry name" value="4-HYDROXYPHENYLACETATE 3-MONOOXYGENASE-RELATED"/>
    <property type="match status" value="1"/>
</dbReference>
<dbReference type="Pfam" id="PF11794">
    <property type="entry name" value="HpaB_N"/>
    <property type="match status" value="1"/>
</dbReference>
<keyword evidence="3" id="KW-0560">Oxidoreductase</keyword>
<feature type="binding site" evidence="4">
    <location>
        <begin position="156"/>
        <end position="158"/>
    </location>
    <ligand>
        <name>FAD</name>
        <dbReference type="ChEBI" id="CHEBI:57692"/>
    </ligand>
</feature>
<dbReference type="SUPFAM" id="SSF56645">
    <property type="entry name" value="Acyl-CoA dehydrogenase NM domain-like"/>
    <property type="match status" value="1"/>
</dbReference>
<dbReference type="InterPro" id="IPR009100">
    <property type="entry name" value="AcylCoA_DH/oxidase_NM_dom_sf"/>
</dbReference>
<evidence type="ECO:0000256" key="4">
    <source>
        <dbReference type="PIRSR" id="PIRSR000331-2"/>
    </source>
</evidence>
<dbReference type="InterPro" id="IPR024674">
    <property type="entry name" value="HpaB/PvcC/4-BUDH_N"/>
</dbReference>
<dbReference type="InterPro" id="IPR012687">
    <property type="entry name" value="HpaB_Deino-type"/>
</dbReference>
<evidence type="ECO:0000259" key="5">
    <source>
        <dbReference type="Pfam" id="PF03241"/>
    </source>
</evidence>
<evidence type="ECO:0000256" key="1">
    <source>
        <dbReference type="ARBA" id="ARBA00022630"/>
    </source>
</evidence>
<dbReference type="GO" id="GO:0050660">
    <property type="term" value="F:flavin adenine dinucleotide binding"/>
    <property type="evidence" value="ECO:0007669"/>
    <property type="project" value="InterPro"/>
</dbReference>
<accession>A0A1G8H1M0</accession>
<dbReference type="GO" id="GO:0016627">
    <property type="term" value="F:oxidoreductase activity, acting on the CH-CH group of donors"/>
    <property type="evidence" value="ECO:0007669"/>
    <property type="project" value="InterPro"/>
</dbReference>
<evidence type="ECO:0000256" key="2">
    <source>
        <dbReference type="ARBA" id="ARBA00022827"/>
    </source>
</evidence>
<dbReference type="STRING" id="29435.SAMN05216588_11011"/>
<evidence type="ECO:0000259" key="6">
    <source>
        <dbReference type="Pfam" id="PF11794"/>
    </source>
</evidence>
<dbReference type="InterPro" id="IPR004925">
    <property type="entry name" value="HpaB/PvcC/4-BUDH"/>
</dbReference>
<feature type="binding site" evidence="4">
    <location>
        <position position="199"/>
    </location>
    <ligand>
        <name>FAD</name>
        <dbReference type="ChEBI" id="CHEBI:57692"/>
    </ligand>
</feature>
<dbReference type="PANTHER" id="PTHR36117:SF3">
    <property type="entry name" value="4-HYDROXYPHENYLACETATE 3-MONOOXYGENASE-RELATED"/>
    <property type="match status" value="1"/>
</dbReference>
<dbReference type="Gene3D" id="2.40.110.10">
    <property type="entry name" value="Butyryl-CoA Dehydrogenase, subunit A, domain 2"/>
    <property type="match status" value="1"/>
</dbReference>
<sequence length="489" mass="55456">MTDFTTFQGEFRGARRGSDFLRRIESSPPNIWYRGELVKDVRNFAPLRGGIETLASLYDYQWKRSEIMLVTSEDRKISRTFSIPKEKSELHALGKALTASAQFSQGMLGREPAYMNRSIASFAGCSAFFDTGGKTFSNNVVNYFNYIRNNDLSLTHTLLNPKVNRQASPALQNDPTIAAHITKESDSGFFVSGARLVATLPFADEIAVFPARLMDTSEATKDYAFAFAIPTTAKGLKFLCRDSVDYGLGKTNHPLSSRFEEMDAVAIFDNVFIPWERVFCYRDIDICNRFYDATGATAHISYQVVCKNIVKTEFFLGLISLMTHGSGLDRFQHIHEKTAEIWVGLQAMKAFKVASEAGAKTNSFGMLVPDWDPLDAARYMFPRLYPRMVEIVQQIGASGLVALPTKEDLNGPLKEEIEKYFQTEKLEAAEKIDLYRLAWDVSISAFAGRQTLYERFFFGDPVQMATRIFRDKNRVELMERVNTFIHRNY</sequence>
<dbReference type="GO" id="GO:0010124">
    <property type="term" value="P:phenylacetate catabolic process"/>
    <property type="evidence" value="ECO:0007669"/>
    <property type="project" value="InterPro"/>
</dbReference>
<feature type="domain" description="HpaB/PvcC/4-BUDH C-terminal" evidence="5">
    <location>
        <begin position="287"/>
        <end position="485"/>
    </location>
</feature>
<dbReference type="AlphaFoldDB" id="A0A1G8H1M0"/>
<dbReference type="NCBIfam" id="TIGR02309">
    <property type="entry name" value="HpaB-1"/>
    <property type="match status" value="1"/>
</dbReference>
<dbReference type="SUPFAM" id="SSF47203">
    <property type="entry name" value="Acyl-CoA dehydrogenase C-terminal domain-like"/>
    <property type="match status" value="1"/>
</dbReference>
<reference evidence="7 8" key="1">
    <citation type="submission" date="2016-10" db="EMBL/GenBank/DDBJ databases">
        <authorList>
            <person name="de Groot N.N."/>
        </authorList>
    </citation>
    <scope>NUCLEOTIDE SEQUENCE [LARGE SCALE GENOMIC DNA]</scope>
    <source>
        <strain evidence="7 8">LMG 18387</strain>
    </source>
</reference>
<evidence type="ECO:0000313" key="8">
    <source>
        <dbReference type="Proteomes" id="UP000198606"/>
    </source>
</evidence>
<dbReference type="GO" id="GO:0016712">
    <property type="term" value="F:oxidoreductase activity, acting on paired donors, with incorporation or reduction of molecular oxygen, reduced flavin or flavoprotein as one donor, and incorporation of one atom of oxygen"/>
    <property type="evidence" value="ECO:0007669"/>
    <property type="project" value="InterPro"/>
</dbReference>
<proteinExistence type="predicted"/>
<dbReference type="Pfam" id="PF03241">
    <property type="entry name" value="HpaB"/>
    <property type="match status" value="1"/>
</dbReference>
<feature type="domain" description="HpaB/PvcC/4-BUDH N-terminal" evidence="6">
    <location>
        <begin position="17"/>
        <end position="279"/>
    </location>
</feature>
<keyword evidence="1" id="KW-0285">Flavoprotein</keyword>
<dbReference type="PIRSF" id="PIRSF000331">
    <property type="entry name" value="HpaA_HpaB"/>
    <property type="match status" value="1"/>
</dbReference>
<dbReference type="RefSeq" id="WP_084306582.1">
    <property type="nucleotide sequence ID" value="NZ_FNDG01000010.1"/>
</dbReference>
<dbReference type="EMBL" id="FNDG01000010">
    <property type="protein sequence ID" value="SDI00400.1"/>
    <property type="molecule type" value="Genomic_DNA"/>
</dbReference>
<protein>
    <submittedName>
        <fullName evidence="7">4-hydroxyphenylacetate 3-monooxygenase</fullName>
    </submittedName>
</protein>
<keyword evidence="7" id="KW-0503">Monooxygenase</keyword>
<dbReference type="InterPro" id="IPR036250">
    <property type="entry name" value="AcylCo_DH-like_C"/>
</dbReference>
<dbReference type="Proteomes" id="UP000198606">
    <property type="component" value="Unassembled WGS sequence"/>
</dbReference>
<organism evidence="7 8">
    <name type="scientific">Phytopseudomonas flavescens</name>
    <dbReference type="NCBI Taxonomy" id="29435"/>
    <lineage>
        <taxon>Bacteria</taxon>
        <taxon>Pseudomonadati</taxon>
        <taxon>Pseudomonadota</taxon>
        <taxon>Gammaproteobacteria</taxon>
        <taxon>Pseudomonadales</taxon>
        <taxon>Pseudomonadaceae</taxon>
        <taxon>Phytopseudomonas</taxon>
    </lineage>
</organism>
<dbReference type="InterPro" id="IPR024719">
    <property type="entry name" value="HpaB/PvcC/4-BUDH_C"/>
</dbReference>
<dbReference type="Gene3D" id="1.10.3140.10">
    <property type="entry name" value="4-hydroxybutyryl-coa dehydratase, domain 1"/>
    <property type="match status" value="1"/>
</dbReference>
<name>A0A1G8H1M0_9GAMM</name>
<gene>
    <name evidence="7" type="ORF">SAMN05216588_11011</name>
</gene>
<dbReference type="Gene3D" id="1.20.140.10">
    <property type="entry name" value="Butyryl-CoA Dehydrogenase, subunit A, domain 3"/>
    <property type="match status" value="1"/>
</dbReference>
<evidence type="ECO:0000256" key="3">
    <source>
        <dbReference type="ARBA" id="ARBA00023002"/>
    </source>
</evidence>
<dbReference type="InterPro" id="IPR046373">
    <property type="entry name" value="Acyl-CoA_Oxase/DH_mid-dom_sf"/>
</dbReference>